<dbReference type="PANTHER" id="PTHR11228">
    <property type="entry name" value="RADICAL SAM DOMAIN PROTEIN"/>
    <property type="match status" value="1"/>
</dbReference>
<evidence type="ECO:0000256" key="6">
    <source>
        <dbReference type="ARBA" id="ARBA00023014"/>
    </source>
</evidence>
<dbReference type="SFLD" id="SFLDS00029">
    <property type="entry name" value="Radical_SAM"/>
    <property type="match status" value="1"/>
</dbReference>
<accession>A0A4P6UJY3</accession>
<protein>
    <submittedName>
        <fullName evidence="8">Radical SAM/SPASM domain-containing protein</fullName>
    </submittedName>
</protein>
<keyword evidence="5" id="KW-0408">Iron</keyword>
<gene>
    <name evidence="8" type="ORF">DW355_06060</name>
</gene>
<dbReference type="Gene3D" id="3.20.20.70">
    <property type="entry name" value="Aldolase class I"/>
    <property type="match status" value="1"/>
</dbReference>
<dbReference type="GO" id="GO:0051536">
    <property type="term" value="F:iron-sulfur cluster binding"/>
    <property type="evidence" value="ECO:0007669"/>
    <property type="project" value="UniProtKB-KW"/>
</dbReference>
<dbReference type="CDD" id="cd01335">
    <property type="entry name" value="Radical_SAM"/>
    <property type="match status" value="1"/>
</dbReference>
<dbReference type="InterPro" id="IPR050377">
    <property type="entry name" value="Radical_SAM_PqqE_MftC-like"/>
</dbReference>
<dbReference type="InterPro" id="IPR013785">
    <property type="entry name" value="Aldolase_TIM"/>
</dbReference>
<dbReference type="AlphaFoldDB" id="A0A4P6UJY3"/>
<name>A0A4P6UJY3_9BURK</name>
<dbReference type="InterPro" id="IPR023885">
    <property type="entry name" value="4Fe4S-binding_SPASM_dom"/>
</dbReference>
<keyword evidence="3" id="KW-0949">S-adenosyl-L-methionine</keyword>
<dbReference type="KEGG" id="hgr:DW355_06060"/>
<organism evidence="8 9">
    <name type="scientific">Hylemonella gracilis</name>
    <dbReference type="NCBI Taxonomy" id="80880"/>
    <lineage>
        <taxon>Bacteria</taxon>
        <taxon>Pseudomonadati</taxon>
        <taxon>Pseudomonadota</taxon>
        <taxon>Betaproteobacteria</taxon>
        <taxon>Burkholderiales</taxon>
        <taxon>Comamonadaceae</taxon>
        <taxon>Hylemonella</taxon>
    </lineage>
</organism>
<evidence type="ECO:0000256" key="3">
    <source>
        <dbReference type="ARBA" id="ARBA00022691"/>
    </source>
</evidence>
<keyword evidence="2" id="KW-0004">4Fe-4S</keyword>
<dbReference type="SUPFAM" id="SSF102114">
    <property type="entry name" value="Radical SAM enzymes"/>
    <property type="match status" value="1"/>
</dbReference>
<dbReference type="OrthoDB" id="9782387at2"/>
<dbReference type="InterPro" id="IPR058240">
    <property type="entry name" value="rSAM_sf"/>
</dbReference>
<evidence type="ECO:0000256" key="1">
    <source>
        <dbReference type="ARBA" id="ARBA00001966"/>
    </source>
</evidence>
<evidence type="ECO:0000256" key="2">
    <source>
        <dbReference type="ARBA" id="ARBA00022485"/>
    </source>
</evidence>
<evidence type="ECO:0000256" key="5">
    <source>
        <dbReference type="ARBA" id="ARBA00023004"/>
    </source>
</evidence>
<keyword evidence="6" id="KW-0411">Iron-sulfur</keyword>
<dbReference type="Proteomes" id="UP000292939">
    <property type="component" value="Chromosome"/>
</dbReference>
<comment type="cofactor">
    <cofactor evidence="1">
        <name>[4Fe-4S] cluster</name>
        <dbReference type="ChEBI" id="CHEBI:49883"/>
    </cofactor>
</comment>
<evidence type="ECO:0000259" key="7">
    <source>
        <dbReference type="PROSITE" id="PS51918"/>
    </source>
</evidence>
<dbReference type="EMBL" id="CP031395">
    <property type="protein sequence ID" value="QBK04410.1"/>
    <property type="molecule type" value="Genomic_DNA"/>
</dbReference>
<dbReference type="PROSITE" id="PS51918">
    <property type="entry name" value="RADICAL_SAM"/>
    <property type="match status" value="1"/>
</dbReference>
<dbReference type="GO" id="GO:0046872">
    <property type="term" value="F:metal ion binding"/>
    <property type="evidence" value="ECO:0007669"/>
    <property type="project" value="UniProtKB-KW"/>
</dbReference>
<feature type="domain" description="Radical SAM core" evidence="7">
    <location>
        <begin position="53"/>
        <end position="269"/>
    </location>
</feature>
<dbReference type="SFLD" id="SFLDG01067">
    <property type="entry name" value="SPASM/twitch_domain_containing"/>
    <property type="match status" value="1"/>
</dbReference>
<evidence type="ECO:0000313" key="8">
    <source>
        <dbReference type="EMBL" id="QBK04410.1"/>
    </source>
</evidence>
<dbReference type="SFLD" id="SFLDG01387">
    <property type="entry name" value="BtrN-like_SPASM_domain_contain"/>
    <property type="match status" value="1"/>
</dbReference>
<dbReference type="GO" id="GO:0003824">
    <property type="term" value="F:catalytic activity"/>
    <property type="evidence" value="ECO:0007669"/>
    <property type="project" value="InterPro"/>
</dbReference>
<reference evidence="8 9" key="1">
    <citation type="submission" date="2018-07" db="EMBL/GenBank/DDBJ databases">
        <title>Exploring interactions and the metabolic potential of the ultra-small soil bacteria Hylemonella gracilis.</title>
        <authorList>
            <person name="Tyc O."/>
            <person name="Kulkarni P."/>
            <person name="Gawehns F."/>
            <person name="Hundscheid M."/>
            <person name="Zweers H."/>
            <person name="Garbeva P."/>
        </authorList>
    </citation>
    <scope>NUCLEOTIDE SEQUENCE [LARGE SCALE GENOMIC DNA]</scope>
    <source>
        <strain evidence="8 9">NS1</strain>
    </source>
</reference>
<dbReference type="RefSeq" id="WP_131278475.1">
    <property type="nucleotide sequence ID" value="NZ_CP031395.1"/>
</dbReference>
<dbReference type="Pfam" id="PF13186">
    <property type="entry name" value="SPASM"/>
    <property type="match status" value="1"/>
</dbReference>
<keyword evidence="4" id="KW-0479">Metal-binding</keyword>
<evidence type="ECO:0000313" key="9">
    <source>
        <dbReference type="Proteomes" id="UP000292939"/>
    </source>
</evidence>
<proteinExistence type="predicted"/>
<dbReference type="PANTHER" id="PTHR11228:SF7">
    <property type="entry name" value="PQQA PEPTIDE CYCLASE"/>
    <property type="match status" value="1"/>
</dbReference>
<dbReference type="Pfam" id="PF04055">
    <property type="entry name" value="Radical_SAM"/>
    <property type="match status" value="1"/>
</dbReference>
<dbReference type="InterPro" id="IPR034391">
    <property type="entry name" value="AdoMet-like_SPASM_containing"/>
</dbReference>
<sequence>MSKRYVPINKGNYSMDTPEREARFEVYKGEGWEKEYAEYRREWAELPQRQEVRDYPLLVDLELSSICNLHCPMCYTITDKFKEHVNTTRMDWDLYCKIIDEIGGKVPALRLSLRGEALLHKRFADCIRYAKSKGIKEVSTLTHGGKLTLPFFEEIVDAGIDWITISADGIGETYERIRKPIKFKDLMDKIKAMNKFKEERGLHKPVIKIQGIWPAIRDQAQEYYDTFAPHVDLVAFNPLIDYLGNDTHIEYLENFTCPQQYQRLVIGADGLVMKCSNDEENREVIGDANKQTIHELWHSEKMNAVRELHKRDRGFMESAVCKRCYLPRKTEDEDAEVGGRTFTVKNYVFRIQVVGK</sequence>
<dbReference type="InterPro" id="IPR007197">
    <property type="entry name" value="rSAM"/>
</dbReference>
<evidence type="ECO:0000256" key="4">
    <source>
        <dbReference type="ARBA" id="ARBA00022723"/>
    </source>
</evidence>